<proteinExistence type="predicted"/>
<evidence type="ECO:0000256" key="1">
    <source>
        <dbReference type="SAM" id="Phobius"/>
    </source>
</evidence>
<keyword evidence="1" id="KW-1133">Transmembrane helix</keyword>
<keyword evidence="1" id="KW-0812">Transmembrane</keyword>
<accession>A0A6C0LXU9</accession>
<organism evidence="2">
    <name type="scientific">viral metagenome</name>
    <dbReference type="NCBI Taxonomy" id="1070528"/>
    <lineage>
        <taxon>unclassified sequences</taxon>
        <taxon>metagenomes</taxon>
        <taxon>organismal metagenomes</taxon>
    </lineage>
</organism>
<dbReference type="EMBL" id="MN740581">
    <property type="protein sequence ID" value="QHU34865.1"/>
    <property type="molecule type" value="Genomic_DNA"/>
</dbReference>
<reference evidence="2" key="1">
    <citation type="journal article" date="2020" name="Nature">
        <title>Giant virus diversity and host interactions through global metagenomics.</title>
        <authorList>
            <person name="Schulz F."/>
            <person name="Roux S."/>
            <person name="Paez-Espino D."/>
            <person name="Jungbluth S."/>
            <person name="Walsh D.A."/>
            <person name="Denef V.J."/>
            <person name="McMahon K.D."/>
            <person name="Konstantinidis K.T."/>
            <person name="Eloe-Fadrosh E.A."/>
            <person name="Kyrpides N.C."/>
            <person name="Woyke T."/>
        </authorList>
    </citation>
    <scope>NUCLEOTIDE SEQUENCE</scope>
    <source>
        <strain evidence="2">GVMAG-S-1017244-22</strain>
    </source>
</reference>
<evidence type="ECO:0000313" key="2">
    <source>
        <dbReference type="EMBL" id="QHU34865.1"/>
    </source>
</evidence>
<name>A0A6C0LXU9_9ZZZZ</name>
<sequence>MFNYFLYFTGILFGIFLILIIISDKGYFKTLFINSKEYFNNNNNANINSINSIINEKIDIIKPPFLKEVTTTTTGNDDDTNVVLSNSDIIDNFNFKKLLKRRDLKVLISSYNKDNINNLEWITDNKDYNNNIILKLSSNDITKELYNLNPLINGYNIQNVSIEGPSNTIMYSNDKTINKFSILFTFMYKKFNNNNNNLFIIYGIDNKNIVVNIRENKYSNEYYNVNNTNDNDDLNSSYDIDDGVNLLNNYHYYDNFDILSNKAKEQKSYKLSYSEKLYTIEIIIDDSIYNINNINMEKIKDDVIFLGLIMNIDDVEFHLNNFKYEFKRKSASEIKISKHPFIINKNKNCDIVLYSFAYFNDAISKKELNEFKLYNKYKLHGVDNMNDDVDNSNIMKNTI</sequence>
<feature type="transmembrane region" description="Helical" evidence="1">
    <location>
        <begin position="6"/>
        <end position="23"/>
    </location>
</feature>
<keyword evidence="1" id="KW-0472">Membrane</keyword>
<dbReference type="AlphaFoldDB" id="A0A6C0LXU9"/>
<protein>
    <submittedName>
        <fullName evidence="2">Uncharacterized protein</fullName>
    </submittedName>
</protein>